<protein>
    <submittedName>
        <fullName evidence="2">Uncharacterized protein</fullName>
    </submittedName>
</protein>
<organism evidence="2 3">
    <name type="scientific">Zootermopsis nevadensis</name>
    <name type="common">Dampwood termite</name>
    <dbReference type="NCBI Taxonomy" id="136037"/>
    <lineage>
        <taxon>Eukaryota</taxon>
        <taxon>Metazoa</taxon>
        <taxon>Ecdysozoa</taxon>
        <taxon>Arthropoda</taxon>
        <taxon>Hexapoda</taxon>
        <taxon>Insecta</taxon>
        <taxon>Pterygota</taxon>
        <taxon>Neoptera</taxon>
        <taxon>Polyneoptera</taxon>
        <taxon>Dictyoptera</taxon>
        <taxon>Blattodea</taxon>
        <taxon>Blattoidea</taxon>
        <taxon>Termitoidae</taxon>
        <taxon>Termopsidae</taxon>
        <taxon>Zootermopsis</taxon>
    </lineage>
</organism>
<accession>A0A067R811</accession>
<evidence type="ECO:0000256" key="1">
    <source>
        <dbReference type="SAM" id="MobiDB-lite"/>
    </source>
</evidence>
<proteinExistence type="predicted"/>
<name>A0A067R811_ZOONE</name>
<feature type="region of interest" description="Disordered" evidence="1">
    <location>
        <begin position="74"/>
        <end position="112"/>
    </location>
</feature>
<gene>
    <name evidence="2" type="ORF">L798_11706</name>
</gene>
<sequence length="139" mass="15221">MEPIISDAKPVSPIISVTKSIPPMRSTSYITPFSAYASGKHYYYPDLGGLSAYKVPGGLSSYDSGLYNVQALSDGSSTHAANPGPVLFPDTPEETENESSDRKQVQIPVGYFSRRDETPQLVRLQREFFSGRSQPNGRD</sequence>
<dbReference type="EMBL" id="KK852877">
    <property type="protein sequence ID" value="KDR14524.1"/>
    <property type="molecule type" value="Genomic_DNA"/>
</dbReference>
<dbReference type="InParanoid" id="A0A067R811"/>
<dbReference type="Proteomes" id="UP000027135">
    <property type="component" value="Unassembled WGS sequence"/>
</dbReference>
<evidence type="ECO:0000313" key="3">
    <source>
        <dbReference type="Proteomes" id="UP000027135"/>
    </source>
</evidence>
<evidence type="ECO:0000313" key="2">
    <source>
        <dbReference type="EMBL" id="KDR14524.1"/>
    </source>
</evidence>
<reference evidence="2 3" key="1">
    <citation type="journal article" date="2014" name="Nat. Commun.">
        <title>Molecular traces of alternative social organization in a termite genome.</title>
        <authorList>
            <person name="Terrapon N."/>
            <person name="Li C."/>
            <person name="Robertson H.M."/>
            <person name="Ji L."/>
            <person name="Meng X."/>
            <person name="Booth W."/>
            <person name="Chen Z."/>
            <person name="Childers C.P."/>
            <person name="Glastad K.M."/>
            <person name="Gokhale K."/>
            <person name="Gowin J."/>
            <person name="Gronenberg W."/>
            <person name="Hermansen R.A."/>
            <person name="Hu H."/>
            <person name="Hunt B.G."/>
            <person name="Huylmans A.K."/>
            <person name="Khalil S.M."/>
            <person name="Mitchell R.D."/>
            <person name="Munoz-Torres M.C."/>
            <person name="Mustard J.A."/>
            <person name="Pan H."/>
            <person name="Reese J.T."/>
            <person name="Scharf M.E."/>
            <person name="Sun F."/>
            <person name="Vogel H."/>
            <person name="Xiao J."/>
            <person name="Yang W."/>
            <person name="Yang Z."/>
            <person name="Yang Z."/>
            <person name="Zhou J."/>
            <person name="Zhu J."/>
            <person name="Brent C.S."/>
            <person name="Elsik C.G."/>
            <person name="Goodisman M.A."/>
            <person name="Liberles D.A."/>
            <person name="Roe R.M."/>
            <person name="Vargo E.L."/>
            <person name="Vilcinskas A."/>
            <person name="Wang J."/>
            <person name="Bornberg-Bauer E."/>
            <person name="Korb J."/>
            <person name="Zhang G."/>
            <person name="Liebig J."/>
        </authorList>
    </citation>
    <scope>NUCLEOTIDE SEQUENCE [LARGE SCALE GENOMIC DNA]</scope>
    <source>
        <tissue evidence="2">Whole organism</tissue>
    </source>
</reference>
<keyword evidence="3" id="KW-1185">Reference proteome</keyword>
<dbReference type="AlphaFoldDB" id="A0A067R811"/>